<protein>
    <submittedName>
        <fullName evidence="7">Putative Lauroyl/myristoyl acyltransferase</fullName>
        <ecNumber evidence="7">2.3.1.-</ecNumber>
    </submittedName>
</protein>
<name>A0A330L431_9BACT</name>
<comment type="subcellular location">
    <subcellularLocation>
        <location evidence="1">Cell inner membrane</location>
    </subcellularLocation>
</comment>
<keyword evidence="6 7" id="KW-0012">Acyltransferase</keyword>
<keyword evidence="2" id="KW-1003">Cell membrane</keyword>
<evidence type="ECO:0000256" key="4">
    <source>
        <dbReference type="ARBA" id="ARBA00022679"/>
    </source>
</evidence>
<keyword evidence="5" id="KW-0472">Membrane</keyword>
<reference evidence="8" key="1">
    <citation type="submission" date="2018-04" db="EMBL/GenBank/DDBJ databases">
        <authorList>
            <person name="Lucker S."/>
            <person name="Sakoula D."/>
        </authorList>
    </citation>
    <scope>NUCLEOTIDE SEQUENCE [LARGE SCALE GENOMIC DNA]</scope>
</reference>
<sequence length="291" mass="33068">MKKAFEYGLVRVADLLFHILPRSWAMTLGEQLSLGVSHIITKRRDLVLRNLALAFPEKPAAERAHIAYEVWRNLGRLAVEFSRVSDFTDGSIDRLVEIEGREHVDAAIKEGKGIVGLTAHFTNWELTGALVQRVYGNMTVIARPVRNPMVDQWVYEKRTASGLKIILPKDAVKASLKCLKNKGIIGMMIDQSLSSGGVFVEFFGRPASSTTLPALLHIRTGAPVMFAYLVRNGERFRLVFEPVVFPPVEDPTARIQIYTQVMATQFEQVIRRYPESWLWLHNRWKRQPDQA</sequence>
<evidence type="ECO:0000256" key="2">
    <source>
        <dbReference type="ARBA" id="ARBA00022475"/>
    </source>
</evidence>
<evidence type="ECO:0000313" key="7">
    <source>
        <dbReference type="EMBL" id="SPP64513.1"/>
    </source>
</evidence>
<accession>A0A330L431</accession>
<dbReference type="PANTHER" id="PTHR30606">
    <property type="entry name" value="LIPID A BIOSYNTHESIS LAUROYL ACYLTRANSFERASE"/>
    <property type="match status" value="1"/>
</dbReference>
<keyword evidence="4 7" id="KW-0808">Transferase</keyword>
<dbReference type="Proteomes" id="UP000248168">
    <property type="component" value="Unassembled WGS sequence"/>
</dbReference>
<dbReference type="EMBL" id="OUNR01000012">
    <property type="protein sequence ID" value="SPP64513.1"/>
    <property type="molecule type" value="Genomic_DNA"/>
</dbReference>
<evidence type="ECO:0000256" key="5">
    <source>
        <dbReference type="ARBA" id="ARBA00023136"/>
    </source>
</evidence>
<dbReference type="EC" id="2.3.1.-" evidence="7"/>
<dbReference type="GO" id="GO:0016746">
    <property type="term" value="F:acyltransferase activity"/>
    <property type="evidence" value="ECO:0007669"/>
    <property type="project" value="UniProtKB-KW"/>
</dbReference>
<dbReference type="GO" id="GO:0005886">
    <property type="term" value="C:plasma membrane"/>
    <property type="evidence" value="ECO:0007669"/>
    <property type="project" value="UniProtKB-SubCell"/>
</dbReference>
<dbReference type="CDD" id="cd07984">
    <property type="entry name" value="LPLAT_LABLAT-like"/>
    <property type="match status" value="1"/>
</dbReference>
<dbReference type="PIRSF" id="PIRSF026649">
    <property type="entry name" value="MsbB"/>
    <property type="match status" value="1"/>
</dbReference>
<evidence type="ECO:0000256" key="3">
    <source>
        <dbReference type="ARBA" id="ARBA00022519"/>
    </source>
</evidence>
<dbReference type="RefSeq" id="WP_121988899.1">
    <property type="nucleotide sequence ID" value="NZ_OUNR01000012.1"/>
</dbReference>
<evidence type="ECO:0000313" key="8">
    <source>
        <dbReference type="Proteomes" id="UP000248168"/>
    </source>
</evidence>
<evidence type="ECO:0000256" key="6">
    <source>
        <dbReference type="ARBA" id="ARBA00023315"/>
    </source>
</evidence>
<keyword evidence="8" id="KW-1185">Reference proteome</keyword>
<evidence type="ECO:0000256" key="1">
    <source>
        <dbReference type="ARBA" id="ARBA00004533"/>
    </source>
</evidence>
<keyword evidence="3" id="KW-0997">Cell inner membrane</keyword>
<dbReference type="PANTHER" id="PTHR30606:SF10">
    <property type="entry name" value="PHOSPHATIDYLINOSITOL MANNOSIDE ACYLTRANSFERASE"/>
    <property type="match status" value="1"/>
</dbReference>
<dbReference type="GO" id="GO:0009247">
    <property type="term" value="P:glycolipid biosynthetic process"/>
    <property type="evidence" value="ECO:0007669"/>
    <property type="project" value="UniProtKB-ARBA"/>
</dbReference>
<dbReference type="FunCoup" id="A0A330L431">
    <property type="interactions" value="259"/>
</dbReference>
<dbReference type="InParanoid" id="A0A330L431"/>
<organism evidence="7 8">
    <name type="scientific">Nitrospira lenta</name>
    <dbReference type="NCBI Taxonomy" id="1436998"/>
    <lineage>
        <taxon>Bacteria</taxon>
        <taxon>Pseudomonadati</taxon>
        <taxon>Nitrospirota</taxon>
        <taxon>Nitrospiria</taxon>
        <taxon>Nitrospirales</taxon>
        <taxon>Nitrospiraceae</taxon>
        <taxon>Nitrospira</taxon>
    </lineage>
</organism>
<dbReference type="InterPro" id="IPR004960">
    <property type="entry name" value="LipA_acyltrans"/>
</dbReference>
<proteinExistence type="predicted"/>
<gene>
    <name evidence="7" type="ORF">NITLEN_20153</name>
</gene>
<dbReference type="AlphaFoldDB" id="A0A330L431"/>
<dbReference type="Pfam" id="PF03279">
    <property type="entry name" value="Lip_A_acyltrans"/>
    <property type="match status" value="1"/>
</dbReference>